<evidence type="ECO:0000256" key="2">
    <source>
        <dbReference type="ARBA" id="ARBA00022679"/>
    </source>
</evidence>
<dbReference type="InterPro" id="IPR014721">
    <property type="entry name" value="Ribsml_uS5_D2-typ_fold_subgr"/>
</dbReference>
<dbReference type="GO" id="GO:0008652">
    <property type="term" value="P:amino acid biosynthetic process"/>
    <property type="evidence" value="ECO:0007669"/>
    <property type="project" value="UniProtKB-KW"/>
</dbReference>
<feature type="domain" description="GHMP kinase N-terminal" evidence="6">
    <location>
        <begin position="61"/>
        <end position="147"/>
    </location>
</feature>
<keyword evidence="3" id="KW-0547">Nucleotide-binding</keyword>
<dbReference type="GO" id="GO:0005524">
    <property type="term" value="F:ATP binding"/>
    <property type="evidence" value="ECO:0007669"/>
    <property type="project" value="UniProtKB-KW"/>
</dbReference>
<dbReference type="PRINTS" id="PR00958">
    <property type="entry name" value="HOMSERKINASE"/>
</dbReference>
<dbReference type="Gene3D" id="3.30.70.890">
    <property type="entry name" value="GHMP kinase, C-terminal domain"/>
    <property type="match status" value="1"/>
</dbReference>
<keyword evidence="8" id="KW-1185">Reference proteome</keyword>
<protein>
    <submittedName>
        <fullName evidence="7">Homoserine kinase</fullName>
        <ecNumber evidence="7">2.7.1.39</ecNumber>
    </submittedName>
</protein>
<dbReference type="SUPFAM" id="SSF54211">
    <property type="entry name" value="Ribosomal protein S5 domain 2-like"/>
    <property type="match status" value="1"/>
</dbReference>
<reference evidence="7 8" key="1">
    <citation type="submission" date="2018-09" db="EMBL/GenBank/DDBJ databases">
        <title>Genome sequencing of strain BHWM-4.</title>
        <authorList>
            <person name="Heo J."/>
            <person name="Kim S.-J."/>
            <person name="Kwon S.-W."/>
        </authorList>
    </citation>
    <scope>NUCLEOTIDE SEQUENCE [LARGE SCALE GENOMIC DNA]</scope>
    <source>
        <strain evidence="7 8">BHWM-4</strain>
    </source>
</reference>
<evidence type="ECO:0000259" key="6">
    <source>
        <dbReference type="Pfam" id="PF00288"/>
    </source>
</evidence>
<keyword evidence="5" id="KW-0067">ATP-binding</keyword>
<dbReference type="SUPFAM" id="SSF55060">
    <property type="entry name" value="GHMP Kinase, C-terminal domain"/>
    <property type="match status" value="1"/>
</dbReference>
<dbReference type="GO" id="GO:0004413">
    <property type="term" value="F:homoserine kinase activity"/>
    <property type="evidence" value="ECO:0007669"/>
    <property type="project" value="UniProtKB-EC"/>
</dbReference>
<accession>A0A387AUN7</accession>
<organism evidence="7 8">
    <name type="scientific">Apilactobacillus bombintestini</name>
    <dbReference type="NCBI Taxonomy" id="2419772"/>
    <lineage>
        <taxon>Bacteria</taxon>
        <taxon>Bacillati</taxon>
        <taxon>Bacillota</taxon>
        <taxon>Bacilli</taxon>
        <taxon>Lactobacillales</taxon>
        <taxon>Lactobacillaceae</taxon>
        <taxon>Apilactobacillus</taxon>
    </lineage>
</organism>
<dbReference type="Pfam" id="PF00288">
    <property type="entry name" value="GHMP_kinases_N"/>
    <property type="match status" value="1"/>
</dbReference>
<evidence type="ECO:0000313" key="8">
    <source>
        <dbReference type="Proteomes" id="UP000272003"/>
    </source>
</evidence>
<dbReference type="PANTHER" id="PTHR20861:SF1">
    <property type="entry name" value="HOMOSERINE KINASE"/>
    <property type="match status" value="1"/>
</dbReference>
<dbReference type="AlphaFoldDB" id="A0A387AUN7"/>
<keyword evidence="2 7" id="KW-0808">Transferase</keyword>
<keyword evidence="1" id="KW-0028">Amino-acid biosynthesis</keyword>
<dbReference type="Proteomes" id="UP000272003">
    <property type="component" value="Chromosome"/>
</dbReference>
<evidence type="ECO:0000256" key="4">
    <source>
        <dbReference type="ARBA" id="ARBA00022777"/>
    </source>
</evidence>
<evidence type="ECO:0000256" key="5">
    <source>
        <dbReference type="ARBA" id="ARBA00022840"/>
    </source>
</evidence>
<dbReference type="InterPro" id="IPR020568">
    <property type="entry name" value="Ribosomal_Su5_D2-typ_SF"/>
</dbReference>
<name>A0A387AUN7_9LACO</name>
<dbReference type="KEGG" id="abom:D7I45_05270"/>
<gene>
    <name evidence="7" type="ORF">D7I45_05270</name>
</gene>
<sequence length="295" mass="31802">MISLDKKIIIRVPATSTGLGTGVDSIGIAFGLYYTVIVEEEMQHWQVNHALGKDIPHNEDNLIVRTILQIDSSIKPHQLTVMSDVPIGKGLGASTTAVAAGIKIANALGDLNMSLDDQIKAGSKMEGHADGIASALLGDITVSYFDGDMATTVKAPTPEAINALIYINKQEPDLNHNVYKQNISSNQAIMASSATNVLVAALMSNEWTKATEMMEKETFYVDNINEKVPELSIIKKHAHELGIYGTYVSKTGQAIITFGTTSELNQLRDVLSTADINGNLRLIKIDHDGATVRGE</sequence>
<dbReference type="Gene3D" id="3.30.230.10">
    <property type="match status" value="1"/>
</dbReference>
<dbReference type="OrthoDB" id="9769912at2"/>
<dbReference type="InterPro" id="IPR036554">
    <property type="entry name" value="GHMP_kinase_C_sf"/>
</dbReference>
<evidence type="ECO:0000256" key="1">
    <source>
        <dbReference type="ARBA" id="ARBA00022605"/>
    </source>
</evidence>
<dbReference type="EMBL" id="CP032626">
    <property type="protein sequence ID" value="AYF92915.1"/>
    <property type="molecule type" value="Genomic_DNA"/>
</dbReference>
<dbReference type="InterPro" id="IPR006204">
    <property type="entry name" value="GHMP_kinase_N_dom"/>
</dbReference>
<dbReference type="EC" id="2.7.1.39" evidence="7"/>
<evidence type="ECO:0000313" key="7">
    <source>
        <dbReference type="EMBL" id="AYF92915.1"/>
    </source>
</evidence>
<proteinExistence type="predicted"/>
<evidence type="ECO:0000256" key="3">
    <source>
        <dbReference type="ARBA" id="ARBA00022741"/>
    </source>
</evidence>
<dbReference type="PANTHER" id="PTHR20861">
    <property type="entry name" value="HOMOSERINE/4-DIPHOSPHOCYTIDYL-2-C-METHYL-D-ERYTHRITOL KINASE"/>
    <property type="match status" value="1"/>
</dbReference>
<keyword evidence="4 7" id="KW-0418">Kinase</keyword>